<dbReference type="STRING" id="578461.R0KW56"/>
<dbReference type="EMBL" id="KB908916">
    <property type="protein sequence ID" value="EOB15141.1"/>
    <property type="molecule type" value="Genomic_DNA"/>
</dbReference>
<dbReference type="Proteomes" id="UP000016927">
    <property type="component" value="Unassembled WGS sequence"/>
</dbReference>
<keyword evidence="2" id="KW-1185">Reference proteome</keyword>
<organism evidence="1 2">
    <name type="scientific">Nosema bombycis (strain CQ1 / CVCC 102059)</name>
    <name type="common">Microsporidian parasite</name>
    <name type="synonym">Pebrine of silkworm</name>
    <dbReference type="NCBI Taxonomy" id="578461"/>
    <lineage>
        <taxon>Eukaryota</taxon>
        <taxon>Fungi</taxon>
        <taxon>Fungi incertae sedis</taxon>
        <taxon>Microsporidia</taxon>
        <taxon>Nosematidae</taxon>
        <taxon>Nosema</taxon>
    </lineage>
</organism>
<dbReference type="Gene3D" id="1.10.418.10">
    <property type="entry name" value="Calponin-like domain"/>
    <property type="match status" value="1"/>
</dbReference>
<sequence>MVNSRKELVNWFNDLGIEIDRIEDLGKGNAICELISQIHHTFPLNFIKKPSNEYEYLKNMKIIQAFLMQIKSNYIFQ</sequence>
<name>R0KW56_NOSB1</name>
<dbReference type="HOGENOM" id="CLU_2638685_0_0_1"/>
<accession>R0KW56</accession>
<dbReference type="SUPFAM" id="SSF47576">
    <property type="entry name" value="Calponin-homology domain, CH-domain"/>
    <property type="match status" value="1"/>
</dbReference>
<reference evidence="1 2" key="1">
    <citation type="journal article" date="2013" name="BMC Genomics">
        <title>Comparative genomics of parasitic silkworm microsporidia reveal an association between genome expansion and host adaptation.</title>
        <authorList>
            <person name="Pan G."/>
            <person name="Xu J."/>
            <person name="Li T."/>
            <person name="Xia Q."/>
            <person name="Liu S.L."/>
            <person name="Zhang G."/>
            <person name="Li S."/>
            <person name="Li C."/>
            <person name="Liu H."/>
            <person name="Yang L."/>
            <person name="Liu T."/>
            <person name="Zhang X."/>
            <person name="Wu Z."/>
            <person name="Fan W."/>
            <person name="Dang X."/>
            <person name="Xiang H."/>
            <person name="Tao M."/>
            <person name="Li Y."/>
            <person name="Hu J."/>
            <person name="Li Z."/>
            <person name="Lin L."/>
            <person name="Luo J."/>
            <person name="Geng L."/>
            <person name="Wang L."/>
            <person name="Long M."/>
            <person name="Wan Y."/>
            <person name="He N."/>
            <person name="Zhang Z."/>
            <person name="Lu C."/>
            <person name="Keeling P.J."/>
            <person name="Wang J."/>
            <person name="Xiang Z."/>
            <person name="Zhou Z."/>
        </authorList>
    </citation>
    <scope>NUCLEOTIDE SEQUENCE [LARGE SCALE GENOMIC DNA]</scope>
    <source>
        <strain evidence="2">CQ1 / CVCC 102059</strain>
    </source>
</reference>
<dbReference type="InterPro" id="IPR036872">
    <property type="entry name" value="CH_dom_sf"/>
</dbReference>
<protein>
    <submittedName>
        <fullName evidence="1">Microtubule integrity protein mal3</fullName>
    </submittedName>
</protein>
<evidence type="ECO:0000313" key="1">
    <source>
        <dbReference type="EMBL" id="EOB15141.1"/>
    </source>
</evidence>
<proteinExistence type="predicted"/>
<dbReference type="AlphaFoldDB" id="R0KW56"/>
<dbReference type="OrthoDB" id="2119228at2759"/>
<gene>
    <name evidence="1" type="primary">MAL3</name>
    <name evidence="1" type="ORF">NBO_8g0006</name>
</gene>
<dbReference type="VEuPathDB" id="MicrosporidiaDB:NBO_8g0006"/>
<evidence type="ECO:0000313" key="2">
    <source>
        <dbReference type="Proteomes" id="UP000016927"/>
    </source>
</evidence>